<evidence type="ECO:0000256" key="8">
    <source>
        <dbReference type="ARBA" id="ARBA00022927"/>
    </source>
</evidence>
<protein>
    <recommendedName>
        <fullName evidence="5">Probable RNA polymerase II nuclear localization protein SLC7A6OS</fullName>
    </recommendedName>
</protein>
<evidence type="ECO:0000256" key="4">
    <source>
        <dbReference type="ARBA" id="ARBA00010218"/>
    </source>
</evidence>
<reference evidence="12" key="1">
    <citation type="submission" date="2022-01" db="EMBL/GenBank/DDBJ databases">
        <authorList>
            <person name="King R."/>
        </authorList>
    </citation>
    <scope>NUCLEOTIDE SEQUENCE</scope>
</reference>
<dbReference type="AlphaFoldDB" id="A0A9N9TXZ4"/>
<evidence type="ECO:0000256" key="9">
    <source>
        <dbReference type="ARBA" id="ARBA00023242"/>
    </source>
</evidence>
<name>A0A9N9TXZ4_PHYSR</name>
<comment type="subcellular location">
    <subcellularLocation>
        <location evidence="3">Cytoplasm</location>
    </subcellularLocation>
    <subcellularLocation>
        <location evidence="2">Nucleus</location>
    </subcellularLocation>
</comment>
<evidence type="ECO:0000256" key="5">
    <source>
        <dbReference type="ARBA" id="ARBA00017036"/>
    </source>
</evidence>
<evidence type="ECO:0000313" key="12">
    <source>
        <dbReference type="EMBL" id="CAG9863477.1"/>
    </source>
</evidence>
<evidence type="ECO:0000256" key="6">
    <source>
        <dbReference type="ARBA" id="ARBA00022448"/>
    </source>
</evidence>
<dbReference type="InterPro" id="IPR040218">
    <property type="entry name" value="SLC7A6OS"/>
</dbReference>
<dbReference type="GO" id="GO:0015031">
    <property type="term" value="P:protein transport"/>
    <property type="evidence" value="ECO:0007669"/>
    <property type="project" value="UniProtKB-KW"/>
</dbReference>
<dbReference type="GO" id="GO:0005634">
    <property type="term" value="C:nucleus"/>
    <property type="evidence" value="ECO:0007669"/>
    <property type="project" value="UniProtKB-SubCell"/>
</dbReference>
<dbReference type="GO" id="GO:0005737">
    <property type="term" value="C:cytoplasm"/>
    <property type="evidence" value="ECO:0007669"/>
    <property type="project" value="UniProtKB-SubCell"/>
</dbReference>
<feature type="domain" description="Transcription factor Iwr1" evidence="11">
    <location>
        <begin position="151"/>
        <end position="214"/>
    </location>
</feature>
<comment type="function">
    <text evidence="1">Directs RNA polymerase II nuclear import.</text>
</comment>
<dbReference type="GO" id="GO:0032502">
    <property type="term" value="P:developmental process"/>
    <property type="evidence" value="ECO:0007669"/>
    <property type="project" value="TreeGrafter"/>
</dbReference>
<accession>A0A9N9TXZ4</accession>
<evidence type="ECO:0000256" key="2">
    <source>
        <dbReference type="ARBA" id="ARBA00004123"/>
    </source>
</evidence>
<evidence type="ECO:0000313" key="13">
    <source>
        <dbReference type="Proteomes" id="UP001153712"/>
    </source>
</evidence>
<dbReference type="OrthoDB" id="6255506at2759"/>
<feature type="region of interest" description="Disordered" evidence="10">
    <location>
        <begin position="235"/>
        <end position="259"/>
    </location>
</feature>
<dbReference type="Pfam" id="PF08574">
    <property type="entry name" value="Iwr1"/>
    <property type="match status" value="1"/>
</dbReference>
<gene>
    <name evidence="12" type="ORF">PHYEVI_LOCUS9765</name>
</gene>
<organism evidence="12 13">
    <name type="scientific">Phyllotreta striolata</name>
    <name type="common">Striped flea beetle</name>
    <name type="synonym">Crioceris striolata</name>
    <dbReference type="NCBI Taxonomy" id="444603"/>
    <lineage>
        <taxon>Eukaryota</taxon>
        <taxon>Metazoa</taxon>
        <taxon>Ecdysozoa</taxon>
        <taxon>Arthropoda</taxon>
        <taxon>Hexapoda</taxon>
        <taxon>Insecta</taxon>
        <taxon>Pterygota</taxon>
        <taxon>Neoptera</taxon>
        <taxon>Endopterygota</taxon>
        <taxon>Coleoptera</taxon>
        <taxon>Polyphaga</taxon>
        <taxon>Cucujiformia</taxon>
        <taxon>Chrysomeloidea</taxon>
        <taxon>Chrysomelidae</taxon>
        <taxon>Galerucinae</taxon>
        <taxon>Alticini</taxon>
        <taxon>Phyllotreta</taxon>
    </lineage>
</organism>
<proteinExistence type="inferred from homology"/>
<keyword evidence="8" id="KW-0653">Protein transport</keyword>
<feature type="compositionally biased region" description="Basic and acidic residues" evidence="10">
    <location>
        <begin position="244"/>
        <end position="259"/>
    </location>
</feature>
<sequence length="297" mass="34002">MAAIIRVKRCLEDHNDALDAFFLECKKRKIDDSSSTVASEEGTSTYSTAVLKFAGTIKEPDHVIEHLKNKVLPNLDELKANFKKHTVNLTDKLRLKHEEASKNSRYKIVNCFRSPSLNTSEEQKEYTILDVETDINQNDASTVNKNSDTDDKYVYDLYYTNPDEFEGAQEYISIYPISDVMLGDNCYDKDLSDSDDSEDSNAECNWRNDYPDEDDLESINEDDMVEAMKNVDLDDDLSTDSDEERNVYDGDSDCEKSAVDDDDIKQYGLRYATFKAKYKNLVGNKSLECSDLYYGDF</sequence>
<evidence type="ECO:0000256" key="10">
    <source>
        <dbReference type="SAM" id="MobiDB-lite"/>
    </source>
</evidence>
<evidence type="ECO:0000256" key="3">
    <source>
        <dbReference type="ARBA" id="ARBA00004496"/>
    </source>
</evidence>
<evidence type="ECO:0000259" key="11">
    <source>
        <dbReference type="Pfam" id="PF08574"/>
    </source>
</evidence>
<keyword evidence="13" id="KW-1185">Reference proteome</keyword>
<evidence type="ECO:0000256" key="1">
    <source>
        <dbReference type="ARBA" id="ARBA00003202"/>
    </source>
</evidence>
<dbReference type="PANTHER" id="PTHR31196:SF2">
    <property type="entry name" value="RNA POLYMERASE II NUCLEAR LOCALIZATION PROTEIN SLC7A6OS-RELATED"/>
    <property type="match status" value="1"/>
</dbReference>
<keyword evidence="6" id="KW-0813">Transport</keyword>
<keyword evidence="7" id="KW-0963">Cytoplasm</keyword>
<keyword evidence="9" id="KW-0539">Nucleus</keyword>
<dbReference type="InterPro" id="IPR013883">
    <property type="entry name" value="TF_Iwr1_dom"/>
</dbReference>
<dbReference type="PANTHER" id="PTHR31196">
    <property type="entry name" value="RNA POLYMERASE II NUCLEAR LOCALIZATION PROTEIN SLC7A6OS-RELATED"/>
    <property type="match status" value="1"/>
</dbReference>
<evidence type="ECO:0000256" key="7">
    <source>
        <dbReference type="ARBA" id="ARBA00022490"/>
    </source>
</evidence>
<feature type="region of interest" description="Disordered" evidence="10">
    <location>
        <begin position="191"/>
        <end position="214"/>
    </location>
</feature>
<comment type="similarity">
    <text evidence="4">Belongs to the IWR1/SLC7A6OS family.</text>
</comment>
<dbReference type="Proteomes" id="UP001153712">
    <property type="component" value="Chromosome 6"/>
</dbReference>
<dbReference type="EMBL" id="OU900099">
    <property type="protein sequence ID" value="CAG9863477.1"/>
    <property type="molecule type" value="Genomic_DNA"/>
</dbReference>